<dbReference type="Proteomes" id="UP000198788">
    <property type="component" value="Unassembled WGS sequence"/>
</dbReference>
<evidence type="ECO:0000313" key="2">
    <source>
        <dbReference type="Proteomes" id="UP000198788"/>
    </source>
</evidence>
<sequence>MNAPVQIRKADTVERLRRLAALEGKSITELVDEMVRERDERLTAAREADIARRRRAVEEIVREFNSLPVVGPLLTDDDLYDEDGLPR</sequence>
<evidence type="ECO:0000313" key="1">
    <source>
        <dbReference type="EMBL" id="SFS45147.1"/>
    </source>
</evidence>
<organism evidence="1 2">
    <name type="scientific">Brevundimonas viscosa</name>
    <dbReference type="NCBI Taxonomy" id="871741"/>
    <lineage>
        <taxon>Bacteria</taxon>
        <taxon>Pseudomonadati</taxon>
        <taxon>Pseudomonadota</taxon>
        <taxon>Alphaproteobacteria</taxon>
        <taxon>Caulobacterales</taxon>
        <taxon>Caulobacteraceae</taxon>
        <taxon>Brevundimonas</taxon>
    </lineage>
</organism>
<accession>A0A1I6PY48</accession>
<dbReference type="AlphaFoldDB" id="A0A1I6PY48"/>
<dbReference type="InterPro" id="IPR011660">
    <property type="entry name" value="VapB-like"/>
</dbReference>
<dbReference type="EMBL" id="FOZV01000002">
    <property type="protein sequence ID" value="SFS45147.1"/>
    <property type="molecule type" value="Genomic_DNA"/>
</dbReference>
<dbReference type="Pfam" id="PF07704">
    <property type="entry name" value="PSK_trans_fac"/>
    <property type="match status" value="1"/>
</dbReference>
<dbReference type="OrthoDB" id="7189848at2"/>
<name>A0A1I6PY48_9CAUL</name>
<dbReference type="RefSeq" id="WP_092308170.1">
    <property type="nucleotide sequence ID" value="NZ_FOZV01000002.1"/>
</dbReference>
<protein>
    <submittedName>
        <fullName evidence="1">Rv0623-like transcription factor</fullName>
    </submittedName>
</protein>
<keyword evidence="2" id="KW-1185">Reference proteome</keyword>
<reference evidence="2" key="1">
    <citation type="submission" date="2016-10" db="EMBL/GenBank/DDBJ databases">
        <authorList>
            <person name="Varghese N."/>
            <person name="Submissions S."/>
        </authorList>
    </citation>
    <scope>NUCLEOTIDE SEQUENCE [LARGE SCALE GENOMIC DNA]</scope>
    <source>
        <strain evidence="2">CGMCC 1.10683</strain>
    </source>
</reference>
<gene>
    <name evidence="1" type="ORF">SAMN05192570_1394</name>
</gene>
<proteinExistence type="predicted"/>